<organism evidence="1 2">
    <name type="scientific">Coniosporium uncinatum</name>
    <dbReference type="NCBI Taxonomy" id="93489"/>
    <lineage>
        <taxon>Eukaryota</taxon>
        <taxon>Fungi</taxon>
        <taxon>Dikarya</taxon>
        <taxon>Ascomycota</taxon>
        <taxon>Pezizomycotina</taxon>
        <taxon>Dothideomycetes</taxon>
        <taxon>Dothideomycetes incertae sedis</taxon>
        <taxon>Coniosporium</taxon>
    </lineage>
</organism>
<proteinExistence type="predicted"/>
<accession>A0ACC3D908</accession>
<name>A0ACC3D908_9PEZI</name>
<evidence type="ECO:0000313" key="1">
    <source>
        <dbReference type="EMBL" id="KAK3063748.1"/>
    </source>
</evidence>
<dbReference type="EMBL" id="JAWDJW010006733">
    <property type="protein sequence ID" value="KAK3063748.1"/>
    <property type="molecule type" value="Genomic_DNA"/>
</dbReference>
<evidence type="ECO:0000313" key="2">
    <source>
        <dbReference type="Proteomes" id="UP001186974"/>
    </source>
</evidence>
<gene>
    <name evidence="1" type="ORF">LTS18_013058</name>
</gene>
<feature type="non-terminal residue" evidence="1">
    <location>
        <position position="1"/>
    </location>
</feature>
<sequence>VHATIKGHPDAGKDIKGFKYNNSATASDYHGCAFKPVAEHLHLHHDPALALFEESLRSSIKDADTLSTKLVLVNEAVGQQTPGVKTIKEHIDPAATSIPSLLVFCMKSWILLEMLRERRHDN</sequence>
<protein>
    <submittedName>
        <fullName evidence="1">Uncharacterized protein</fullName>
    </submittedName>
</protein>
<dbReference type="Proteomes" id="UP001186974">
    <property type="component" value="Unassembled WGS sequence"/>
</dbReference>
<comment type="caution">
    <text evidence="1">The sequence shown here is derived from an EMBL/GenBank/DDBJ whole genome shotgun (WGS) entry which is preliminary data.</text>
</comment>
<reference evidence="1" key="1">
    <citation type="submission" date="2024-09" db="EMBL/GenBank/DDBJ databases">
        <title>Black Yeasts Isolated from many extreme environments.</title>
        <authorList>
            <person name="Coleine C."/>
            <person name="Stajich J.E."/>
            <person name="Selbmann L."/>
        </authorList>
    </citation>
    <scope>NUCLEOTIDE SEQUENCE</scope>
    <source>
        <strain evidence="1">CCFEE 5737</strain>
    </source>
</reference>
<keyword evidence="2" id="KW-1185">Reference proteome</keyword>